<name>A0A1M2W553_TRAPU</name>
<organism evidence="2 3">
    <name type="scientific">Trametes pubescens</name>
    <name type="common">White-rot fungus</name>
    <dbReference type="NCBI Taxonomy" id="154538"/>
    <lineage>
        <taxon>Eukaryota</taxon>
        <taxon>Fungi</taxon>
        <taxon>Dikarya</taxon>
        <taxon>Basidiomycota</taxon>
        <taxon>Agaricomycotina</taxon>
        <taxon>Agaricomycetes</taxon>
        <taxon>Polyporales</taxon>
        <taxon>Polyporaceae</taxon>
        <taxon>Trametes</taxon>
    </lineage>
</organism>
<sequence>MAPEERSSPWYVATLATFTRWWVEELLAVRADPVCGEEPEVVEGYMAWLSEDHLRHLDAVERRARAYATTRESAADRHRGSEHAERNKAGGSAVGEEDKTGPGEAEVWFEQMDHAMDAWAEVVRAKVDHANGVSPEERAQDSYPYAEWDGPPPFCSQADFASGDYFGSTAW</sequence>
<dbReference type="OrthoDB" id="2748894at2759"/>
<proteinExistence type="predicted"/>
<accession>A0A1M2W553</accession>
<reference evidence="2 3" key="1">
    <citation type="submission" date="2016-10" db="EMBL/GenBank/DDBJ databases">
        <title>Genome sequence of the basidiomycete white-rot fungus Trametes pubescens.</title>
        <authorList>
            <person name="Makela M.R."/>
            <person name="Granchi Z."/>
            <person name="Peng M."/>
            <person name="De Vries R.P."/>
            <person name="Grigoriev I."/>
            <person name="Riley R."/>
            <person name="Hilden K."/>
        </authorList>
    </citation>
    <scope>NUCLEOTIDE SEQUENCE [LARGE SCALE GENOMIC DNA]</scope>
    <source>
        <strain evidence="2 3">FBCC735</strain>
    </source>
</reference>
<dbReference type="EMBL" id="MNAD01000217">
    <property type="protein sequence ID" value="OJT14923.1"/>
    <property type="molecule type" value="Genomic_DNA"/>
</dbReference>
<gene>
    <name evidence="2" type="ORF">TRAPUB_8493</name>
</gene>
<keyword evidence="3" id="KW-1185">Reference proteome</keyword>
<feature type="region of interest" description="Disordered" evidence="1">
    <location>
        <begin position="68"/>
        <end position="102"/>
    </location>
</feature>
<evidence type="ECO:0000256" key="1">
    <source>
        <dbReference type="SAM" id="MobiDB-lite"/>
    </source>
</evidence>
<dbReference type="OMA" id="WWVEELL"/>
<comment type="caution">
    <text evidence="2">The sequence shown here is derived from an EMBL/GenBank/DDBJ whole genome shotgun (WGS) entry which is preliminary data.</text>
</comment>
<feature type="compositionally biased region" description="Basic and acidic residues" evidence="1">
    <location>
        <begin position="73"/>
        <end position="88"/>
    </location>
</feature>
<protein>
    <submittedName>
        <fullName evidence="2">Uncharacterized protein</fullName>
    </submittedName>
</protein>
<dbReference type="AlphaFoldDB" id="A0A1M2W553"/>
<dbReference type="Proteomes" id="UP000184267">
    <property type="component" value="Unassembled WGS sequence"/>
</dbReference>
<evidence type="ECO:0000313" key="2">
    <source>
        <dbReference type="EMBL" id="OJT14923.1"/>
    </source>
</evidence>
<evidence type="ECO:0000313" key="3">
    <source>
        <dbReference type="Proteomes" id="UP000184267"/>
    </source>
</evidence>